<feature type="transmembrane region" description="Helical" evidence="6">
    <location>
        <begin position="20"/>
        <end position="39"/>
    </location>
</feature>
<dbReference type="InterPro" id="IPR007267">
    <property type="entry name" value="GtrA_DPMS_TM"/>
</dbReference>
<gene>
    <name evidence="8" type="ORF">CHL78_010390</name>
</gene>
<evidence type="ECO:0000256" key="3">
    <source>
        <dbReference type="ARBA" id="ARBA00022692"/>
    </source>
</evidence>
<proteinExistence type="inferred from homology"/>
<comment type="caution">
    <text evidence="8">The sequence shown here is derived from an EMBL/GenBank/DDBJ whole genome shotgun (WGS) entry which is preliminary data.</text>
</comment>
<evidence type="ECO:0000313" key="8">
    <source>
        <dbReference type="EMBL" id="RDY27195.1"/>
    </source>
</evidence>
<keyword evidence="4 6" id="KW-1133">Transmembrane helix</keyword>
<dbReference type="RefSeq" id="WP_094369055.1">
    <property type="nucleotide sequence ID" value="NZ_NOJY02000015.1"/>
</dbReference>
<protein>
    <submittedName>
        <fullName evidence="8">GtrA family protein</fullName>
    </submittedName>
</protein>
<reference evidence="8 9" key="1">
    <citation type="journal article" date="2017" name="Genome Announc.">
        <title>Draft Genome Sequence of Romboutsia weinsteinii sp. nov. Strain CCRI-19649(T) Isolated from Surface Water.</title>
        <authorList>
            <person name="Maheux A.F."/>
            <person name="Boudreau D.K."/>
            <person name="Berube E."/>
            <person name="Boissinot M."/>
            <person name="Cantin P."/>
            <person name="Raymond F."/>
            <person name="Corbeil J."/>
            <person name="Omar R.F."/>
            <person name="Bergeron M.G."/>
        </authorList>
    </citation>
    <scope>NUCLEOTIDE SEQUENCE [LARGE SCALE GENOMIC DNA]</scope>
    <source>
        <strain evidence="8 9">CCRI-19649</strain>
    </source>
</reference>
<dbReference type="InterPro" id="IPR051401">
    <property type="entry name" value="GtrA_CellWall_Glycosyl"/>
</dbReference>
<dbReference type="GO" id="GO:0000271">
    <property type="term" value="P:polysaccharide biosynthetic process"/>
    <property type="evidence" value="ECO:0007669"/>
    <property type="project" value="InterPro"/>
</dbReference>
<feature type="transmembrane region" description="Helical" evidence="6">
    <location>
        <begin position="108"/>
        <end position="130"/>
    </location>
</feature>
<keyword evidence="3 6" id="KW-0812">Transmembrane</keyword>
<feature type="domain" description="GtrA/DPMS transmembrane" evidence="7">
    <location>
        <begin position="17"/>
        <end position="127"/>
    </location>
</feature>
<evidence type="ECO:0000256" key="1">
    <source>
        <dbReference type="ARBA" id="ARBA00004141"/>
    </source>
</evidence>
<comment type="subcellular location">
    <subcellularLocation>
        <location evidence="1">Membrane</location>
        <topology evidence="1">Multi-pass membrane protein</topology>
    </subcellularLocation>
</comment>
<dbReference type="AlphaFoldDB" id="A0A371J385"/>
<organism evidence="8 9">
    <name type="scientific">Romboutsia weinsteinii</name>
    <dbReference type="NCBI Taxonomy" id="2020949"/>
    <lineage>
        <taxon>Bacteria</taxon>
        <taxon>Bacillati</taxon>
        <taxon>Bacillota</taxon>
        <taxon>Clostridia</taxon>
        <taxon>Peptostreptococcales</taxon>
        <taxon>Peptostreptococcaceae</taxon>
        <taxon>Romboutsia</taxon>
    </lineage>
</organism>
<comment type="similarity">
    <text evidence="2">Belongs to the GtrA family.</text>
</comment>
<keyword evidence="9" id="KW-1185">Reference proteome</keyword>
<name>A0A371J385_9FIRM</name>
<dbReference type="Pfam" id="PF04138">
    <property type="entry name" value="GtrA_DPMS_TM"/>
    <property type="match status" value="1"/>
</dbReference>
<feature type="transmembrane region" description="Helical" evidence="6">
    <location>
        <begin position="82"/>
        <end position="102"/>
    </location>
</feature>
<dbReference type="Proteomes" id="UP000215694">
    <property type="component" value="Unassembled WGS sequence"/>
</dbReference>
<evidence type="ECO:0000256" key="6">
    <source>
        <dbReference type="SAM" id="Phobius"/>
    </source>
</evidence>
<dbReference type="EMBL" id="NOJY02000015">
    <property type="protein sequence ID" value="RDY27195.1"/>
    <property type="molecule type" value="Genomic_DNA"/>
</dbReference>
<sequence>MSDKFKNTKGKIVEYIKFNIIGISNFLVSQIFYISLYLIFHIHYLIAYTITSVLSITAAYFLNSKFTFKDNEYSPKKFTMTALVYIIEYIINFILIWIMVRFIGINEIVAPIIAPAFSTPPVFFMMRAVIKKNKK</sequence>
<evidence type="ECO:0000256" key="5">
    <source>
        <dbReference type="ARBA" id="ARBA00023136"/>
    </source>
</evidence>
<evidence type="ECO:0000256" key="4">
    <source>
        <dbReference type="ARBA" id="ARBA00022989"/>
    </source>
</evidence>
<dbReference type="PANTHER" id="PTHR38459">
    <property type="entry name" value="PROPHAGE BACTOPRENOL-LINKED GLUCOSE TRANSLOCASE HOMOLOG"/>
    <property type="match status" value="1"/>
</dbReference>
<evidence type="ECO:0000259" key="7">
    <source>
        <dbReference type="Pfam" id="PF04138"/>
    </source>
</evidence>
<evidence type="ECO:0000313" key="9">
    <source>
        <dbReference type="Proteomes" id="UP000215694"/>
    </source>
</evidence>
<accession>A0A371J385</accession>
<dbReference type="GO" id="GO:0005886">
    <property type="term" value="C:plasma membrane"/>
    <property type="evidence" value="ECO:0007669"/>
    <property type="project" value="TreeGrafter"/>
</dbReference>
<keyword evidence="5 6" id="KW-0472">Membrane</keyword>
<evidence type="ECO:0000256" key="2">
    <source>
        <dbReference type="ARBA" id="ARBA00009399"/>
    </source>
</evidence>
<feature type="transmembrane region" description="Helical" evidence="6">
    <location>
        <begin position="45"/>
        <end position="62"/>
    </location>
</feature>
<dbReference type="OrthoDB" id="1752695at2"/>
<dbReference type="PANTHER" id="PTHR38459:SF1">
    <property type="entry name" value="PROPHAGE BACTOPRENOL-LINKED GLUCOSE TRANSLOCASE HOMOLOG"/>
    <property type="match status" value="1"/>
</dbReference>